<organism evidence="1 2">
    <name type="scientific">Racocetra persica</name>
    <dbReference type="NCBI Taxonomy" id="160502"/>
    <lineage>
        <taxon>Eukaryota</taxon>
        <taxon>Fungi</taxon>
        <taxon>Fungi incertae sedis</taxon>
        <taxon>Mucoromycota</taxon>
        <taxon>Glomeromycotina</taxon>
        <taxon>Glomeromycetes</taxon>
        <taxon>Diversisporales</taxon>
        <taxon>Gigasporaceae</taxon>
        <taxon>Racocetra</taxon>
    </lineage>
</organism>
<name>A0ACA9Q720_9GLOM</name>
<evidence type="ECO:0000313" key="2">
    <source>
        <dbReference type="Proteomes" id="UP000789920"/>
    </source>
</evidence>
<evidence type="ECO:0000313" key="1">
    <source>
        <dbReference type="EMBL" id="CAG8736571.1"/>
    </source>
</evidence>
<protein>
    <submittedName>
        <fullName evidence="1">25198_t:CDS:1</fullName>
    </submittedName>
</protein>
<keyword evidence="2" id="KW-1185">Reference proteome</keyword>
<dbReference type="EMBL" id="CAJVQC010027486">
    <property type="protein sequence ID" value="CAG8736571.1"/>
    <property type="molecule type" value="Genomic_DNA"/>
</dbReference>
<accession>A0ACA9Q720</accession>
<proteinExistence type="predicted"/>
<reference evidence="1" key="1">
    <citation type="submission" date="2021-06" db="EMBL/GenBank/DDBJ databases">
        <authorList>
            <person name="Kallberg Y."/>
            <person name="Tangrot J."/>
            <person name="Rosling A."/>
        </authorList>
    </citation>
    <scope>NUCLEOTIDE SEQUENCE</scope>
    <source>
        <strain evidence="1">MA461A</strain>
    </source>
</reference>
<sequence>MPISTSSTLKSNISHSLPLEERSLPRRPDHEVTKIAAAAYID</sequence>
<comment type="caution">
    <text evidence="1">The sequence shown here is derived from an EMBL/GenBank/DDBJ whole genome shotgun (WGS) entry which is preliminary data.</text>
</comment>
<dbReference type="Proteomes" id="UP000789920">
    <property type="component" value="Unassembled WGS sequence"/>
</dbReference>
<gene>
    <name evidence="1" type="ORF">RPERSI_LOCUS12719</name>
</gene>